<reference evidence="1 2" key="1">
    <citation type="submission" date="2021-08" db="EMBL/GenBank/DDBJ databases">
        <authorList>
            <person name="Peeters C."/>
        </authorList>
    </citation>
    <scope>NUCLEOTIDE SEQUENCE [LARGE SCALE GENOMIC DNA]</scope>
    <source>
        <strain evidence="1 2">LMG 23992</strain>
    </source>
</reference>
<protein>
    <submittedName>
        <fullName evidence="1">Uncharacterized protein</fullName>
    </submittedName>
</protein>
<gene>
    <name evidence="1" type="ORF">LMG23992_00360</name>
</gene>
<accession>A0ABM8WD39</accession>
<comment type="caution">
    <text evidence="1">The sequence shown here is derived from an EMBL/GenBank/DDBJ whole genome shotgun (WGS) entry which is preliminary data.</text>
</comment>
<sequence>MLPRRARTGMAGALPAKRSFSRSYSGAHTRPAHLREAMAAGVAQRPRAAGGACRGEGSGTQCGLACPIGCVTQEWRRAQNWVGCPGSPTLENSHAGCHGSPTSHRYITVGHPALLIFIISQRYTLLGALCESVDVKEQVMSQKPCSPCIETSRDEEIEFEATIEDYLGDYDEQFEQQTPAQCPRASRSPGHAGEHVPVALVLH</sequence>
<dbReference type="Proteomes" id="UP000727654">
    <property type="component" value="Unassembled WGS sequence"/>
</dbReference>
<dbReference type="EMBL" id="CAJZAI010000001">
    <property type="protein sequence ID" value="CAG9165216.1"/>
    <property type="molecule type" value="Genomic_DNA"/>
</dbReference>
<organism evidence="1 2">
    <name type="scientific">Cupriavidus laharis</name>
    <dbReference type="NCBI Taxonomy" id="151654"/>
    <lineage>
        <taxon>Bacteria</taxon>
        <taxon>Pseudomonadati</taxon>
        <taxon>Pseudomonadota</taxon>
        <taxon>Betaproteobacteria</taxon>
        <taxon>Burkholderiales</taxon>
        <taxon>Burkholderiaceae</taxon>
        <taxon>Cupriavidus</taxon>
    </lineage>
</organism>
<evidence type="ECO:0000313" key="2">
    <source>
        <dbReference type="Proteomes" id="UP000727654"/>
    </source>
</evidence>
<keyword evidence="2" id="KW-1185">Reference proteome</keyword>
<name>A0ABM8WD39_9BURK</name>
<evidence type="ECO:0000313" key="1">
    <source>
        <dbReference type="EMBL" id="CAG9165216.1"/>
    </source>
</evidence>
<proteinExistence type="predicted"/>